<evidence type="ECO:0000256" key="2">
    <source>
        <dbReference type="ARBA" id="ARBA00022801"/>
    </source>
</evidence>
<dbReference type="GO" id="GO:0007131">
    <property type="term" value="P:reciprocal meiotic recombination"/>
    <property type="evidence" value="ECO:0007669"/>
    <property type="project" value="TreeGrafter"/>
</dbReference>
<dbReference type="InterPro" id="IPR014001">
    <property type="entry name" value="Helicase_ATP-bd"/>
</dbReference>
<feature type="compositionally biased region" description="Polar residues" evidence="4">
    <location>
        <begin position="127"/>
        <end position="138"/>
    </location>
</feature>
<keyword evidence="2" id="KW-0378">Hydrolase</keyword>
<dbReference type="Pfam" id="PF00176">
    <property type="entry name" value="SNF2-rel_dom"/>
    <property type="match status" value="1"/>
</dbReference>
<feature type="region of interest" description="Disordered" evidence="4">
    <location>
        <begin position="1"/>
        <end position="33"/>
    </location>
</feature>
<feature type="region of interest" description="Disordered" evidence="4">
    <location>
        <begin position="119"/>
        <end position="143"/>
    </location>
</feature>
<sequence length="1055" mass="116975">MLGEKRKSQSLEHPVRKRTALDTSSAGTSNRDNSNHGQLYWMIQWRYPQYKKHKTWDGDAVLVMNGSKGTLYDLEGKFMGSGSLNTADLEVGGEYQCGGREFGIDRSISRADYLSGRCFGRDPQPTPTAKSSAPSKQFTPLKPSKLTAPYKAPAVHRPVVELEPVDLSSTGSSKSPQRREAHMYWTANWRKQQTKKHKTWDGDAFVSLVGKKLMVISQQGTIFGRKDWTGHELQSGYRFYIGSKEVELDAPVEASQMPRIIDVEIENHDPGAEGVDGLPAMTSNPPQVHFPGTDNATHIQRSQHKFISPVSFYGQIPETKPKGPLHNPDAEGAVVMKMPTKEHSEKFNKKGLPIIAVVLDPIVARHLRPHQIEGVKFLYECVMGMKKHEGQGCILADEMGLGKTLQACSVALVWTLLKQNPYGGGGVIGKALIVCPVSLINNWRAEFRKWLGRDRVGVFTGEKDKSSIKHFINSRIHQVLVIGYEKLRSVWMLMDCIYSSPPIGLIICDEGHRLKSANNKTSTMFKALRTPRRIILSGTPIQNDLSEFHAMADFCNPGLLDDYPTFRRIYELPILKSRAPDCTPKELELGEARAAQLTAIGKSFVLRREASILKNYLPPKHEYVVFVTPTQLQLSMFAAILHPEKLAALVEGSTAESLALINMLTKVSNSPVLLKAQVERAKLSKSGPIVRPGVTDALNLLPGNTPMEDFSISGKLTAVANLLRAIREHTKEKCIIVSHYTSTLNVIEAFCKKNSYTYLRLDGQTPANKRQEYVNVFNKSSQQSHFLFLLSAKAGGVGLNLIGASRLCLIDSDWNPSHDLQSMARIHRDGQKRPVFIYRFLTAGTIDEKIYQRQVTKIGLSDSLMGTGSSGSKADSFTRKELRDIFRVHPDTGCHTHALLGCGCGGRVSAFEGADDKSEREEISCEDAAPLVDNFVVASQLTNAHLDQMDKADLQKKRAELASLGEWTHIDCLRRVAPDEIQDEILRHLLHPINGDLEVEEASRLDKLLAAADLDNLAAMSDDAQLARDVPGGTISFLFEKISNSNFGDHEAEDG</sequence>
<accession>A0A0C3K4H1</accession>
<dbReference type="PANTHER" id="PTHR45629">
    <property type="entry name" value="SNF2/RAD54 FAMILY MEMBER"/>
    <property type="match status" value="1"/>
</dbReference>
<dbReference type="PROSITE" id="PS51194">
    <property type="entry name" value="HELICASE_CTER"/>
    <property type="match status" value="1"/>
</dbReference>
<evidence type="ECO:0000259" key="6">
    <source>
        <dbReference type="PROSITE" id="PS51194"/>
    </source>
</evidence>
<dbReference type="GO" id="GO:0005634">
    <property type="term" value="C:nucleus"/>
    <property type="evidence" value="ECO:0007669"/>
    <property type="project" value="TreeGrafter"/>
</dbReference>
<dbReference type="OrthoDB" id="413460at2759"/>
<feature type="compositionally biased region" description="Polar residues" evidence="4">
    <location>
        <begin position="21"/>
        <end position="33"/>
    </location>
</feature>
<reference evidence="8" key="2">
    <citation type="submission" date="2015-01" db="EMBL/GenBank/DDBJ databases">
        <title>Evolutionary Origins and Diversification of the Mycorrhizal Mutualists.</title>
        <authorList>
            <consortium name="DOE Joint Genome Institute"/>
            <consortium name="Mycorrhizal Genomics Consortium"/>
            <person name="Kohler A."/>
            <person name="Kuo A."/>
            <person name="Nagy L.G."/>
            <person name="Floudas D."/>
            <person name="Copeland A."/>
            <person name="Barry K.W."/>
            <person name="Cichocki N."/>
            <person name="Veneault-Fourrey C."/>
            <person name="LaButti K."/>
            <person name="Lindquist E.A."/>
            <person name="Lipzen A."/>
            <person name="Lundell T."/>
            <person name="Morin E."/>
            <person name="Murat C."/>
            <person name="Riley R."/>
            <person name="Ohm R."/>
            <person name="Sun H."/>
            <person name="Tunlid A."/>
            <person name="Henrissat B."/>
            <person name="Grigoriev I.V."/>
            <person name="Hibbett D.S."/>
            <person name="Martin F."/>
        </authorList>
    </citation>
    <scope>NUCLEOTIDE SEQUENCE [LARGE SCALE GENOMIC DNA]</scope>
    <source>
        <strain evidence="8">Marx 270</strain>
    </source>
</reference>
<evidence type="ECO:0000259" key="5">
    <source>
        <dbReference type="PROSITE" id="PS51192"/>
    </source>
</evidence>
<dbReference type="Pfam" id="PF00271">
    <property type="entry name" value="Helicase_C"/>
    <property type="match status" value="1"/>
</dbReference>
<dbReference type="GO" id="GO:0015616">
    <property type="term" value="F:DNA translocase activity"/>
    <property type="evidence" value="ECO:0007669"/>
    <property type="project" value="TreeGrafter"/>
</dbReference>
<dbReference type="AlphaFoldDB" id="A0A0C3K4H1"/>
<dbReference type="EMBL" id="KN831971">
    <property type="protein sequence ID" value="KIO04462.1"/>
    <property type="molecule type" value="Genomic_DNA"/>
</dbReference>
<reference evidence="7 8" key="1">
    <citation type="submission" date="2014-04" db="EMBL/GenBank/DDBJ databases">
        <authorList>
            <consortium name="DOE Joint Genome Institute"/>
            <person name="Kuo A."/>
            <person name="Kohler A."/>
            <person name="Costa M.D."/>
            <person name="Nagy L.G."/>
            <person name="Floudas D."/>
            <person name="Copeland A."/>
            <person name="Barry K.W."/>
            <person name="Cichocki N."/>
            <person name="Veneault-Fourrey C."/>
            <person name="LaButti K."/>
            <person name="Lindquist E.A."/>
            <person name="Lipzen A."/>
            <person name="Lundell T."/>
            <person name="Morin E."/>
            <person name="Murat C."/>
            <person name="Sun H."/>
            <person name="Tunlid A."/>
            <person name="Henrissat B."/>
            <person name="Grigoriev I.V."/>
            <person name="Hibbett D.S."/>
            <person name="Martin F."/>
            <person name="Nordberg H.P."/>
            <person name="Cantor M.N."/>
            <person name="Hua S.X."/>
        </authorList>
    </citation>
    <scope>NUCLEOTIDE SEQUENCE [LARGE SCALE GENOMIC DNA]</scope>
    <source>
        <strain evidence="7 8">Marx 270</strain>
    </source>
</reference>
<dbReference type="Proteomes" id="UP000054217">
    <property type="component" value="Unassembled WGS sequence"/>
</dbReference>
<dbReference type="InterPro" id="IPR050496">
    <property type="entry name" value="SNF2_RAD54_helicase_repair"/>
</dbReference>
<evidence type="ECO:0000256" key="3">
    <source>
        <dbReference type="ARBA" id="ARBA00022840"/>
    </source>
</evidence>
<dbReference type="InParanoid" id="A0A0C3K4H1"/>
<feature type="domain" description="Helicase C-terminal" evidence="6">
    <location>
        <begin position="718"/>
        <end position="883"/>
    </location>
</feature>
<evidence type="ECO:0000313" key="8">
    <source>
        <dbReference type="Proteomes" id="UP000054217"/>
    </source>
</evidence>
<feature type="compositionally biased region" description="Basic and acidic residues" evidence="4">
    <location>
        <begin position="1"/>
        <end position="14"/>
    </location>
</feature>
<dbReference type="CDD" id="cd18004">
    <property type="entry name" value="DEXHc_RAD54"/>
    <property type="match status" value="1"/>
</dbReference>
<dbReference type="InterPro" id="IPR000330">
    <property type="entry name" value="SNF2_N"/>
</dbReference>
<dbReference type="GO" id="GO:0016787">
    <property type="term" value="F:hydrolase activity"/>
    <property type="evidence" value="ECO:0007669"/>
    <property type="project" value="UniProtKB-KW"/>
</dbReference>
<dbReference type="SMART" id="SM00487">
    <property type="entry name" value="DEXDc"/>
    <property type="match status" value="1"/>
</dbReference>
<evidence type="ECO:0008006" key="9">
    <source>
        <dbReference type="Google" id="ProtNLM"/>
    </source>
</evidence>
<dbReference type="InterPro" id="IPR038718">
    <property type="entry name" value="SNF2-like_sf"/>
</dbReference>
<name>A0A0C3K4H1_PISTI</name>
<evidence type="ECO:0000256" key="4">
    <source>
        <dbReference type="SAM" id="MobiDB-lite"/>
    </source>
</evidence>
<keyword evidence="8" id="KW-1185">Reference proteome</keyword>
<dbReference type="CDD" id="cd18793">
    <property type="entry name" value="SF2_C_SNF"/>
    <property type="match status" value="1"/>
</dbReference>
<dbReference type="HOGENOM" id="CLU_000315_10_1_1"/>
<dbReference type="GO" id="GO:0005524">
    <property type="term" value="F:ATP binding"/>
    <property type="evidence" value="ECO:0007669"/>
    <property type="project" value="InterPro"/>
</dbReference>
<dbReference type="SMART" id="SM00490">
    <property type="entry name" value="HELICc"/>
    <property type="match status" value="1"/>
</dbReference>
<keyword evidence="3" id="KW-0067">ATP-binding</keyword>
<dbReference type="InterPro" id="IPR049730">
    <property type="entry name" value="SNF2/RAD54-like_C"/>
</dbReference>
<keyword evidence="1" id="KW-0547">Nucleotide-binding</keyword>
<dbReference type="Gene3D" id="1.20.120.850">
    <property type="entry name" value="SWI2/SNF2 ATPases, N-terminal domain"/>
    <property type="match status" value="1"/>
</dbReference>
<dbReference type="PROSITE" id="PS51192">
    <property type="entry name" value="HELICASE_ATP_BIND_1"/>
    <property type="match status" value="1"/>
</dbReference>
<dbReference type="FunFam" id="3.40.50.10810:FF:000020">
    <property type="entry name" value="DNA repair and recombination protein RAD54B"/>
    <property type="match status" value="1"/>
</dbReference>
<dbReference type="PANTHER" id="PTHR45629:SF7">
    <property type="entry name" value="DNA EXCISION REPAIR PROTEIN ERCC-6-RELATED"/>
    <property type="match status" value="1"/>
</dbReference>
<evidence type="ECO:0000256" key="1">
    <source>
        <dbReference type="ARBA" id="ARBA00022741"/>
    </source>
</evidence>
<dbReference type="STRING" id="870435.A0A0C3K4H1"/>
<proteinExistence type="predicted"/>
<dbReference type="Gene3D" id="3.40.50.300">
    <property type="entry name" value="P-loop containing nucleotide triphosphate hydrolases"/>
    <property type="match status" value="1"/>
</dbReference>
<feature type="domain" description="Helicase ATP-binding" evidence="5">
    <location>
        <begin position="384"/>
        <end position="558"/>
    </location>
</feature>
<protein>
    <recommendedName>
        <fullName evidence="9">DNA repair and recombination protein RAD54B</fullName>
    </recommendedName>
</protein>
<dbReference type="InterPro" id="IPR001650">
    <property type="entry name" value="Helicase_C-like"/>
</dbReference>
<dbReference type="SUPFAM" id="SSF52540">
    <property type="entry name" value="P-loop containing nucleoside triphosphate hydrolases"/>
    <property type="match status" value="2"/>
</dbReference>
<organism evidence="7 8">
    <name type="scientific">Pisolithus tinctorius Marx 270</name>
    <dbReference type="NCBI Taxonomy" id="870435"/>
    <lineage>
        <taxon>Eukaryota</taxon>
        <taxon>Fungi</taxon>
        <taxon>Dikarya</taxon>
        <taxon>Basidiomycota</taxon>
        <taxon>Agaricomycotina</taxon>
        <taxon>Agaricomycetes</taxon>
        <taxon>Agaricomycetidae</taxon>
        <taxon>Boletales</taxon>
        <taxon>Sclerodermatineae</taxon>
        <taxon>Pisolithaceae</taxon>
        <taxon>Pisolithus</taxon>
    </lineage>
</organism>
<dbReference type="InterPro" id="IPR027417">
    <property type="entry name" value="P-loop_NTPase"/>
</dbReference>
<gene>
    <name evidence="7" type="ORF">M404DRAFT_143236</name>
</gene>
<dbReference type="Gene3D" id="3.40.50.10810">
    <property type="entry name" value="Tandem AAA-ATPase domain"/>
    <property type="match status" value="1"/>
</dbReference>
<evidence type="ECO:0000313" key="7">
    <source>
        <dbReference type="EMBL" id="KIO04462.1"/>
    </source>
</evidence>
<dbReference type="GO" id="GO:0000724">
    <property type="term" value="P:double-strand break repair via homologous recombination"/>
    <property type="evidence" value="ECO:0007669"/>
    <property type="project" value="TreeGrafter"/>
</dbReference>